<dbReference type="EMBL" id="QPFP01000143">
    <property type="protein sequence ID" value="TEB20372.1"/>
    <property type="molecule type" value="Genomic_DNA"/>
</dbReference>
<comment type="caution">
    <text evidence="1">The sequence shown here is derived from an EMBL/GenBank/DDBJ whole genome shotgun (WGS) entry which is preliminary data.</text>
</comment>
<sequence>MTYTPLFVVPCSGALHANKCLVEPQHLGNDRGHRVSAYRGPNIYKPVNERSMKEL</sequence>
<dbReference type="AlphaFoldDB" id="A0A4Y7SFT8"/>
<organism evidence="1 2">
    <name type="scientific">Coprinellus micaceus</name>
    <name type="common">Glistening ink-cap mushroom</name>
    <name type="synonym">Coprinus micaceus</name>
    <dbReference type="NCBI Taxonomy" id="71717"/>
    <lineage>
        <taxon>Eukaryota</taxon>
        <taxon>Fungi</taxon>
        <taxon>Dikarya</taxon>
        <taxon>Basidiomycota</taxon>
        <taxon>Agaricomycotina</taxon>
        <taxon>Agaricomycetes</taxon>
        <taxon>Agaricomycetidae</taxon>
        <taxon>Agaricales</taxon>
        <taxon>Agaricineae</taxon>
        <taxon>Psathyrellaceae</taxon>
        <taxon>Coprinellus</taxon>
    </lineage>
</organism>
<protein>
    <submittedName>
        <fullName evidence="1">Uncharacterized protein</fullName>
    </submittedName>
</protein>
<dbReference type="Proteomes" id="UP000298030">
    <property type="component" value="Unassembled WGS sequence"/>
</dbReference>
<keyword evidence="2" id="KW-1185">Reference proteome</keyword>
<gene>
    <name evidence="1" type="ORF">FA13DRAFT_1743101</name>
</gene>
<accession>A0A4Y7SFT8</accession>
<evidence type="ECO:0000313" key="2">
    <source>
        <dbReference type="Proteomes" id="UP000298030"/>
    </source>
</evidence>
<evidence type="ECO:0000313" key="1">
    <source>
        <dbReference type="EMBL" id="TEB20372.1"/>
    </source>
</evidence>
<name>A0A4Y7SFT8_COPMI</name>
<proteinExistence type="predicted"/>
<reference evidence="1 2" key="1">
    <citation type="journal article" date="2019" name="Nat. Ecol. Evol.">
        <title>Megaphylogeny resolves global patterns of mushroom evolution.</title>
        <authorList>
            <person name="Varga T."/>
            <person name="Krizsan K."/>
            <person name="Foldi C."/>
            <person name="Dima B."/>
            <person name="Sanchez-Garcia M."/>
            <person name="Sanchez-Ramirez S."/>
            <person name="Szollosi G.J."/>
            <person name="Szarkandi J.G."/>
            <person name="Papp V."/>
            <person name="Albert L."/>
            <person name="Andreopoulos W."/>
            <person name="Angelini C."/>
            <person name="Antonin V."/>
            <person name="Barry K.W."/>
            <person name="Bougher N.L."/>
            <person name="Buchanan P."/>
            <person name="Buyck B."/>
            <person name="Bense V."/>
            <person name="Catcheside P."/>
            <person name="Chovatia M."/>
            <person name="Cooper J."/>
            <person name="Damon W."/>
            <person name="Desjardin D."/>
            <person name="Finy P."/>
            <person name="Geml J."/>
            <person name="Haridas S."/>
            <person name="Hughes K."/>
            <person name="Justo A."/>
            <person name="Karasinski D."/>
            <person name="Kautmanova I."/>
            <person name="Kiss B."/>
            <person name="Kocsube S."/>
            <person name="Kotiranta H."/>
            <person name="LaButti K.M."/>
            <person name="Lechner B.E."/>
            <person name="Liimatainen K."/>
            <person name="Lipzen A."/>
            <person name="Lukacs Z."/>
            <person name="Mihaltcheva S."/>
            <person name="Morgado L.N."/>
            <person name="Niskanen T."/>
            <person name="Noordeloos M.E."/>
            <person name="Ohm R.A."/>
            <person name="Ortiz-Santana B."/>
            <person name="Ovrebo C."/>
            <person name="Racz N."/>
            <person name="Riley R."/>
            <person name="Savchenko A."/>
            <person name="Shiryaev A."/>
            <person name="Soop K."/>
            <person name="Spirin V."/>
            <person name="Szebenyi C."/>
            <person name="Tomsovsky M."/>
            <person name="Tulloss R.E."/>
            <person name="Uehling J."/>
            <person name="Grigoriev I.V."/>
            <person name="Vagvolgyi C."/>
            <person name="Papp T."/>
            <person name="Martin F.M."/>
            <person name="Miettinen O."/>
            <person name="Hibbett D.S."/>
            <person name="Nagy L.G."/>
        </authorList>
    </citation>
    <scope>NUCLEOTIDE SEQUENCE [LARGE SCALE GENOMIC DNA]</scope>
    <source>
        <strain evidence="1 2">FP101781</strain>
    </source>
</reference>